<name>A0ACC1SUK3_9HYPO</name>
<dbReference type="EMBL" id="JANRMS010000109">
    <property type="protein sequence ID" value="KAJ3546556.1"/>
    <property type="molecule type" value="Genomic_DNA"/>
</dbReference>
<accession>A0ACC1SUK3</accession>
<gene>
    <name evidence="1" type="ORF">NM208_g1940</name>
</gene>
<reference evidence="1" key="1">
    <citation type="submission" date="2022-08" db="EMBL/GenBank/DDBJ databases">
        <title>Genome Sequence of Fusarium decemcellulare.</title>
        <authorList>
            <person name="Buettner E."/>
        </authorList>
    </citation>
    <scope>NUCLEOTIDE SEQUENCE</scope>
    <source>
        <strain evidence="1">Babe19</strain>
    </source>
</reference>
<keyword evidence="2" id="KW-1185">Reference proteome</keyword>
<protein>
    <submittedName>
        <fullName evidence="1">Uncharacterized protein</fullName>
    </submittedName>
</protein>
<evidence type="ECO:0000313" key="1">
    <source>
        <dbReference type="EMBL" id="KAJ3546556.1"/>
    </source>
</evidence>
<evidence type="ECO:0000313" key="2">
    <source>
        <dbReference type="Proteomes" id="UP001148629"/>
    </source>
</evidence>
<proteinExistence type="predicted"/>
<sequence>MGTRQVLPPLLDNTGSVHVRLLDGGSFTANYDVLHADVPSTPFRCYSWAFYIHHEPSGRHILWDVGLSDDPSEYTAYSVKHIIDVLEPVRPRLSLSEQLKSHGVDADDIDTVIFSHHHWDHSRPIRGMFPKALGLFGPGTFAHCTPGQFHDEPYDAKGEWDANFFHPQNATENCAELQGEWKQFGPFEKALDFFGDGSMWVLQAPGHMPGNLAAAVCLPSGSWVILASDCCHSRALLEGKADFKTWKGPLNQNCSLHTDLDAARQTVSKIRSLEVDYGSRIVLAHDSSWMLAGTDKVLFSLLGDQMLEFARNRLPKGDYP</sequence>
<comment type="caution">
    <text evidence="1">The sequence shown here is derived from an EMBL/GenBank/DDBJ whole genome shotgun (WGS) entry which is preliminary data.</text>
</comment>
<organism evidence="1 2">
    <name type="scientific">Fusarium decemcellulare</name>
    <dbReference type="NCBI Taxonomy" id="57161"/>
    <lineage>
        <taxon>Eukaryota</taxon>
        <taxon>Fungi</taxon>
        <taxon>Dikarya</taxon>
        <taxon>Ascomycota</taxon>
        <taxon>Pezizomycotina</taxon>
        <taxon>Sordariomycetes</taxon>
        <taxon>Hypocreomycetidae</taxon>
        <taxon>Hypocreales</taxon>
        <taxon>Nectriaceae</taxon>
        <taxon>Fusarium</taxon>
        <taxon>Fusarium decemcellulare species complex</taxon>
    </lineage>
</organism>
<dbReference type="Proteomes" id="UP001148629">
    <property type="component" value="Unassembled WGS sequence"/>
</dbReference>